<dbReference type="EMBL" id="CAJVPU010029020">
    <property type="protein sequence ID" value="CAG8709324.1"/>
    <property type="molecule type" value="Genomic_DNA"/>
</dbReference>
<reference evidence="1" key="1">
    <citation type="submission" date="2021-06" db="EMBL/GenBank/DDBJ databases">
        <authorList>
            <person name="Kallberg Y."/>
            <person name="Tangrot J."/>
            <person name="Rosling A."/>
        </authorList>
    </citation>
    <scope>NUCLEOTIDE SEQUENCE</scope>
    <source>
        <strain evidence="1">IL203A</strain>
    </source>
</reference>
<comment type="caution">
    <text evidence="1">The sequence shown here is derived from an EMBL/GenBank/DDBJ whole genome shotgun (WGS) entry which is preliminary data.</text>
</comment>
<feature type="non-terminal residue" evidence="1">
    <location>
        <position position="145"/>
    </location>
</feature>
<keyword evidence="2" id="KW-1185">Reference proteome</keyword>
<organism evidence="1 2">
    <name type="scientific">Dentiscutata heterogama</name>
    <dbReference type="NCBI Taxonomy" id="1316150"/>
    <lineage>
        <taxon>Eukaryota</taxon>
        <taxon>Fungi</taxon>
        <taxon>Fungi incertae sedis</taxon>
        <taxon>Mucoromycota</taxon>
        <taxon>Glomeromycotina</taxon>
        <taxon>Glomeromycetes</taxon>
        <taxon>Diversisporales</taxon>
        <taxon>Gigasporaceae</taxon>
        <taxon>Dentiscutata</taxon>
    </lineage>
</organism>
<evidence type="ECO:0000313" key="1">
    <source>
        <dbReference type="EMBL" id="CAG8709324.1"/>
    </source>
</evidence>
<name>A0ACA9PNB0_9GLOM</name>
<protein>
    <submittedName>
        <fullName evidence="1">15590_t:CDS:1</fullName>
    </submittedName>
</protein>
<dbReference type="Proteomes" id="UP000789702">
    <property type="component" value="Unassembled WGS sequence"/>
</dbReference>
<proteinExistence type="predicted"/>
<sequence>QAYIAMPLKFRNENFGFTIIPGMRFAMVMDFFVAITAMHHHDLIHGDLHSGNILLTKRDYDIFHPVIVDFGLSKYLTEELKNTQKLTYEIIEGTPIFGVKLMQRCWDNDPKKRPGAKEMTNKVYSWLISESEVIQAMSQEEIYDG</sequence>
<feature type="non-terminal residue" evidence="1">
    <location>
        <position position="1"/>
    </location>
</feature>
<evidence type="ECO:0000313" key="2">
    <source>
        <dbReference type="Proteomes" id="UP000789702"/>
    </source>
</evidence>
<accession>A0ACA9PNB0</accession>
<gene>
    <name evidence="1" type="ORF">DHETER_LOCUS12173</name>
</gene>